<proteinExistence type="predicted"/>
<gene>
    <name evidence="2" type="ORF">OCTVUL_1B030367</name>
</gene>
<organism evidence="2 3">
    <name type="scientific">Octopus vulgaris</name>
    <name type="common">Common octopus</name>
    <dbReference type="NCBI Taxonomy" id="6645"/>
    <lineage>
        <taxon>Eukaryota</taxon>
        <taxon>Metazoa</taxon>
        <taxon>Spiralia</taxon>
        <taxon>Lophotrochozoa</taxon>
        <taxon>Mollusca</taxon>
        <taxon>Cephalopoda</taxon>
        <taxon>Coleoidea</taxon>
        <taxon>Octopodiformes</taxon>
        <taxon>Octopoda</taxon>
        <taxon>Incirrata</taxon>
        <taxon>Octopodidae</taxon>
        <taxon>Octopus</taxon>
    </lineage>
</organism>
<keyword evidence="1" id="KW-0812">Transmembrane</keyword>
<dbReference type="Proteomes" id="UP001162480">
    <property type="component" value="Chromosome 3"/>
</dbReference>
<keyword evidence="1" id="KW-0472">Membrane</keyword>
<accession>A0AA36APD3</accession>
<evidence type="ECO:0000313" key="2">
    <source>
        <dbReference type="EMBL" id="CAI9719806.1"/>
    </source>
</evidence>
<keyword evidence="3" id="KW-1185">Reference proteome</keyword>
<keyword evidence="1" id="KW-1133">Transmembrane helix</keyword>
<sequence length="109" mass="12073">MAPWYKSVTALYEDLDIDCGRGTNVREKLVRRKLFCIFIYIHICGTVVRVFSQRKKSSAYSFLPSLQNYGSTVSTIINAAVVANLIVNVDGGGGISITVTDITIKQRLL</sequence>
<evidence type="ECO:0000313" key="3">
    <source>
        <dbReference type="Proteomes" id="UP001162480"/>
    </source>
</evidence>
<reference evidence="2" key="1">
    <citation type="submission" date="2023-08" db="EMBL/GenBank/DDBJ databases">
        <authorList>
            <person name="Alioto T."/>
            <person name="Alioto T."/>
            <person name="Gomez Garrido J."/>
        </authorList>
    </citation>
    <scope>NUCLEOTIDE SEQUENCE</scope>
</reference>
<name>A0AA36APD3_OCTVU</name>
<dbReference type="AlphaFoldDB" id="A0AA36APD3"/>
<evidence type="ECO:0000256" key="1">
    <source>
        <dbReference type="SAM" id="Phobius"/>
    </source>
</evidence>
<feature type="transmembrane region" description="Helical" evidence="1">
    <location>
        <begin position="34"/>
        <end position="52"/>
    </location>
</feature>
<dbReference type="EMBL" id="OX597816">
    <property type="protein sequence ID" value="CAI9719806.1"/>
    <property type="molecule type" value="Genomic_DNA"/>
</dbReference>
<protein>
    <submittedName>
        <fullName evidence="2">Uncharacterized protein</fullName>
    </submittedName>
</protein>